<dbReference type="STRING" id="685588.A0A067TGH2"/>
<accession>A0A067TGH2</accession>
<dbReference type="Proteomes" id="UP000027222">
    <property type="component" value="Unassembled WGS sequence"/>
</dbReference>
<reference evidence="3" key="1">
    <citation type="journal article" date="2014" name="Proc. Natl. Acad. Sci. U.S.A.">
        <title>Extensive sampling of basidiomycete genomes demonstrates inadequacy of the white-rot/brown-rot paradigm for wood decay fungi.</title>
        <authorList>
            <person name="Riley R."/>
            <person name="Salamov A.A."/>
            <person name="Brown D.W."/>
            <person name="Nagy L.G."/>
            <person name="Floudas D."/>
            <person name="Held B.W."/>
            <person name="Levasseur A."/>
            <person name="Lombard V."/>
            <person name="Morin E."/>
            <person name="Otillar R."/>
            <person name="Lindquist E.A."/>
            <person name="Sun H."/>
            <person name="LaButti K.M."/>
            <person name="Schmutz J."/>
            <person name="Jabbour D."/>
            <person name="Luo H."/>
            <person name="Baker S.E."/>
            <person name="Pisabarro A.G."/>
            <person name="Walton J.D."/>
            <person name="Blanchette R.A."/>
            <person name="Henrissat B."/>
            <person name="Martin F."/>
            <person name="Cullen D."/>
            <person name="Hibbett D.S."/>
            <person name="Grigoriev I.V."/>
        </authorList>
    </citation>
    <scope>NUCLEOTIDE SEQUENCE [LARGE SCALE GENOMIC DNA]</scope>
    <source>
        <strain evidence="3">CBS 339.88</strain>
    </source>
</reference>
<name>A0A067TGH2_GALM3</name>
<feature type="compositionally biased region" description="Low complexity" evidence="1">
    <location>
        <begin position="294"/>
        <end position="334"/>
    </location>
</feature>
<proteinExistence type="predicted"/>
<evidence type="ECO:0000256" key="1">
    <source>
        <dbReference type="SAM" id="MobiDB-lite"/>
    </source>
</evidence>
<feature type="compositionally biased region" description="Basic and acidic residues" evidence="1">
    <location>
        <begin position="550"/>
        <end position="559"/>
    </location>
</feature>
<dbReference type="AlphaFoldDB" id="A0A067TGH2"/>
<protein>
    <submittedName>
        <fullName evidence="2">Uncharacterized protein</fullName>
    </submittedName>
</protein>
<feature type="compositionally biased region" description="Low complexity" evidence="1">
    <location>
        <begin position="503"/>
        <end position="521"/>
    </location>
</feature>
<evidence type="ECO:0000313" key="2">
    <source>
        <dbReference type="EMBL" id="KDR78073.1"/>
    </source>
</evidence>
<feature type="region of interest" description="Disordered" evidence="1">
    <location>
        <begin position="185"/>
        <end position="223"/>
    </location>
</feature>
<organism evidence="2 3">
    <name type="scientific">Galerina marginata (strain CBS 339.88)</name>
    <dbReference type="NCBI Taxonomy" id="685588"/>
    <lineage>
        <taxon>Eukaryota</taxon>
        <taxon>Fungi</taxon>
        <taxon>Dikarya</taxon>
        <taxon>Basidiomycota</taxon>
        <taxon>Agaricomycotina</taxon>
        <taxon>Agaricomycetes</taxon>
        <taxon>Agaricomycetidae</taxon>
        <taxon>Agaricales</taxon>
        <taxon>Agaricineae</taxon>
        <taxon>Strophariaceae</taxon>
        <taxon>Galerina</taxon>
    </lineage>
</organism>
<evidence type="ECO:0000313" key="3">
    <source>
        <dbReference type="Proteomes" id="UP000027222"/>
    </source>
</evidence>
<dbReference type="OrthoDB" id="3068481at2759"/>
<feature type="compositionally biased region" description="Polar residues" evidence="1">
    <location>
        <begin position="723"/>
        <end position="742"/>
    </location>
</feature>
<feature type="region of interest" description="Disordered" evidence="1">
    <location>
        <begin position="487"/>
        <end position="581"/>
    </location>
</feature>
<keyword evidence="3" id="KW-1185">Reference proteome</keyword>
<dbReference type="HOGENOM" id="CLU_335245_0_0_1"/>
<sequence length="851" mass="89954">MAHRSPFDDLAFLDPLQSHQFTQVTTLTPTPTQTQVDDPQHPQFDQNQQSHHSNSTSSSSSSSIREQNVDKFATLFAPSTPRGSPVTFPAATLPDEGAIFDQATHVKSHTNAHRRTESTGSEQSDFGVFVSVPSFEDPLSILVDTAQFEEDGLQQLPAPETPSTATAAAYPAVNLPTTAVQTSATTPRFALPPPPAPAGRPASRASSASSMSRSTHSNSAQMNPTLSFFDQFAQDARERSSATRSHLLDELLLHEDDPLYFLKDQKADTGSQNDVTTTSVGGLLSPPLIPLPSTPSSASSSRPLLSSDPPDQSLPTATLLPSSSPQPPNSQSLLDLDLNADLDHDYFRVPLPQANPGTAFKPINSNTNVYPYFARSPPLRSSSIPLPVPTLAPPVSSPEGAVRLESGHHNRSPPAAAHLIDISQHMMDHSDVTAQHRLDSDHLEEGTSSSPSSTTSSRLSLPLRSSSSYQGLSGSLSALPGKWMSTLLRGPQPPTPALDSLFSSGSEASGTATTSDTAQPHPHGHSPPPHNQVLNRRSSTSTSPQRRRNTHSEHYHRQEPTFTHTSAFAPPHPTASTLLSHGASPFAPHVYVPPTGAPGFKGERYTWDKGFSEELAAEAEEERDRLGAGNGAARDLRTGHVKAKTVPVVGKENSNSEREEVVGSSSGSGSGSGWGSGFGFSFGTVRAGKGKVGAGSGSSSASALSPSNSGVGSTSNGNKNGRTRTSSTHSAESGLSEGSWNPQALEHGTDRALNAEFDGDDGQQTGMGVKSRPVDVGVRDARRKDGDQLGNGTDSIGAFIERKSGNVELKGRRAVTTPVLMPEVAGMVRSALHSYPSSRIPFIGTFNHPII</sequence>
<feature type="region of interest" description="Disordered" evidence="1">
    <location>
        <begin position="618"/>
        <end position="673"/>
    </location>
</feature>
<feature type="compositionally biased region" description="Polar residues" evidence="1">
    <location>
        <begin position="268"/>
        <end position="280"/>
    </location>
</feature>
<feature type="region of interest" description="Disordered" evidence="1">
    <location>
        <begin position="690"/>
        <end position="776"/>
    </location>
</feature>
<gene>
    <name evidence="2" type="ORF">GALMADRAFT_1299973</name>
</gene>
<feature type="compositionally biased region" description="Low complexity" evidence="1">
    <location>
        <begin position="199"/>
        <end position="220"/>
    </location>
</feature>
<feature type="region of interest" description="Disordered" evidence="1">
    <location>
        <begin position="440"/>
        <end position="471"/>
    </location>
</feature>
<feature type="compositionally biased region" description="Low complexity" evidence="1">
    <location>
        <begin position="29"/>
        <end position="63"/>
    </location>
</feature>
<dbReference type="EMBL" id="KL142375">
    <property type="protein sequence ID" value="KDR78073.1"/>
    <property type="molecule type" value="Genomic_DNA"/>
</dbReference>
<feature type="region of interest" description="Disordered" evidence="1">
    <location>
        <begin position="29"/>
        <end position="65"/>
    </location>
</feature>
<feature type="compositionally biased region" description="Low complexity" evidence="1">
    <location>
        <begin position="447"/>
        <end position="471"/>
    </location>
</feature>
<feature type="compositionally biased region" description="Low complexity" evidence="1">
    <location>
        <begin position="697"/>
        <end position="720"/>
    </location>
</feature>
<feature type="region of interest" description="Disordered" evidence="1">
    <location>
        <begin position="264"/>
        <end position="334"/>
    </location>
</feature>